<feature type="domain" description="Rhodanese" evidence="1">
    <location>
        <begin position="61"/>
        <end position="132"/>
    </location>
</feature>
<dbReference type="InterPro" id="IPR001763">
    <property type="entry name" value="Rhodanese-like_dom"/>
</dbReference>
<proteinExistence type="predicted"/>
<dbReference type="RefSeq" id="WP_264743414.1">
    <property type="nucleotide sequence ID" value="NZ_JAPDHV010000003.1"/>
</dbReference>
<evidence type="ECO:0000259" key="1">
    <source>
        <dbReference type="PROSITE" id="PS50206"/>
    </source>
</evidence>
<dbReference type="InterPro" id="IPR036873">
    <property type="entry name" value="Rhodanese-like_dom_sf"/>
</dbReference>
<name>A0ABT3HNW5_9FLAO</name>
<dbReference type="SUPFAM" id="SSF52821">
    <property type="entry name" value="Rhodanese/Cell cycle control phosphatase"/>
    <property type="match status" value="1"/>
</dbReference>
<evidence type="ECO:0000313" key="2">
    <source>
        <dbReference type="EMBL" id="MCW3161475.1"/>
    </source>
</evidence>
<dbReference type="Gene3D" id="3.40.250.10">
    <property type="entry name" value="Rhodanese-like domain"/>
    <property type="match status" value="1"/>
</dbReference>
<accession>A0ABT3HNW5</accession>
<organism evidence="2 3">
    <name type="scientific">Chryseobacterium oryctis</name>
    <dbReference type="NCBI Taxonomy" id="2952618"/>
    <lineage>
        <taxon>Bacteria</taxon>
        <taxon>Pseudomonadati</taxon>
        <taxon>Bacteroidota</taxon>
        <taxon>Flavobacteriia</taxon>
        <taxon>Flavobacteriales</taxon>
        <taxon>Weeksellaceae</taxon>
        <taxon>Chryseobacterium group</taxon>
        <taxon>Chryseobacterium</taxon>
    </lineage>
</organism>
<reference evidence="2" key="1">
    <citation type="submission" date="2022-10" db="EMBL/GenBank/DDBJ databases">
        <title>Chryseobacterium babae sp. nov. isolated from the gut of the beetle Oryctes rhinoceros, and Chryseobacterium kimseyorum sp. nov., isolated from a stick insect rearing cage.</title>
        <authorList>
            <person name="Shelomi M."/>
            <person name="Han C.-J."/>
            <person name="Chen W.-M."/>
            <person name="Chen H.-K."/>
            <person name="Liaw S.-J."/>
            <person name="Muhle E."/>
            <person name="Clermont D."/>
        </authorList>
    </citation>
    <scope>NUCLEOTIDE SEQUENCE</scope>
    <source>
        <strain evidence="2">WLa1L2M3</strain>
    </source>
</reference>
<sequence>MKKLTFAFGLVICLAIMVKAQIIEELWKPSQLMETKTLASLIEKNQAKKMLILSIGPDAVIKGSVNIGPTNDKGNVEKLKSYLKNVKKDKEVVIYCGCCPFSRCPNIRPAFKTLMSLGYKNAKLLNVPNNIKTDWIDKDYPTED</sequence>
<comment type="caution">
    <text evidence="2">The sequence shown here is derived from an EMBL/GenBank/DDBJ whole genome shotgun (WGS) entry which is preliminary data.</text>
</comment>
<dbReference type="EMBL" id="JAPDHV010000003">
    <property type="protein sequence ID" value="MCW3161475.1"/>
    <property type="molecule type" value="Genomic_DNA"/>
</dbReference>
<dbReference type="PROSITE" id="PS50206">
    <property type="entry name" value="RHODANESE_3"/>
    <property type="match status" value="1"/>
</dbReference>
<dbReference type="Proteomes" id="UP001163719">
    <property type="component" value="Unassembled WGS sequence"/>
</dbReference>
<gene>
    <name evidence="2" type="ORF">OH806_09390</name>
</gene>
<evidence type="ECO:0000313" key="3">
    <source>
        <dbReference type="Proteomes" id="UP001163719"/>
    </source>
</evidence>
<keyword evidence="3" id="KW-1185">Reference proteome</keyword>
<protein>
    <submittedName>
        <fullName evidence="2">Rhodanese-like domain-containing protein</fullName>
    </submittedName>
</protein>